<evidence type="ECO:0000313" key="8">
    <source>
        <dbReference type="EMBL" id="AHF72938.1"/>
    </source>
</evidence>
<evidence type="ECO:0000256" key="3">
    <source>
        <dbReference type="ARBA" id="ARBA00022692"/>
    </source>
</evidence>
<comment type="subcellular location">
    <subcellularLocation>
        <location evidence="6">Cell inner membrane</location>
        <topology evidence="6">Single-pass membrane protein</topology>
    </subcellularLocation>
</comment>
<evidence type="ECO:0000256" key="1">
    <source>
        <dbReference type="ARBA" id="ARBA00022475"/>
    </source>
</evidence>
<dbReference type="Proteomes" id="UP000019025">
    <property type="component" value="Chromosome"/>
</dbReference>
<keyword evidence="5 6" id="KW-0472">Membrane</keyword>
<accession>W0HLJ7</accession>
<dbReference type="AlphaFoldDB" id="W0HLJ7"/>
<comment type="subunit">
    <text evidence="6">Interacts with EnvZ.</text>
</comment>
<dbReference type="HAMAP" id="MF_00904">
    <property type="entry name" value="Modulator_MzrA"/>
    <property type="match status" value="1"/>
</dbReference>
<dbReference type="HOGENOM" id="CLU_153761_1_0_6"/>
<dbReference type="NCBIfam" id="NF007915">
    <property type="entry name" value="PRK10629.1"/>
    <property type="match status" value="1"/>
</dbReference>
<sequence length="129" mass="14482">MMKVSGCFGLMKRSRLGLLAVVVVVSLTLLLPTLCRDDSTLQITVARERGSLPDGFFLYQLLEDRGIHVKSITPAKDSMIIHLDTPEQAQAAQLVLQSHLPEGYAILKSRRYSAWQWLYRPAADEERLG</sequence>
<dbReference type="GO" id="GO:0005886">
    <property type="term" value="C:plasma membrane"/>
    <property type="evidence" value="ECO:0007669"/>
    <property type="project" value="UniProtKB-SubCell"/>
</dbReference>
<evidence type="ECO:0000313" key="9">
    <source>
        <dbReference type="Proteomes" id="UP000019025"/>
    </source>
</evidence>
<dbReference type="GO" id="GO:0019901">
    <property type="term" value="F:protein kinase binding"/>
    <property type="evidence" value="ECO:0007669"/>
    <property type="project" value="UniProtKB-UniRule"/>
</dbReference>
<keyword evidence="2 6" id="KW-0997">Cell inner membrane</keyword>
<keyword evidence="1 6" id="KW-1003">Cell membrane</keyword>
<organism evidence="8 9">
    <name type="scientific">Candidatus Sodalis pierantonii str. SOPE</name>
    <dbReference type="NCBI Taxonomy" id="2342"/>
    <lineage>
        <taxon>Bacteria</taxon>
        <taxon>Pseudomonadati</taxon>
        <taxon>Pseudomonadota</taxon>
        <taxon>Gammaproteobacteria</taxon>
        <taxon>Enterobacterales</taxon>
        <taxon>Bruguierivoracaceae</taxon>
        <taxon>Sodalis</taxon>
    </lineage>
</organism>
<keyword evidence="9" id="KW-1185">Reference proteome</keyword>
<name>W0HLJ7_9GAMM</name>
<dbReference type="Gene3D" id="3.30.70.260">
    <property type="match status" value="1"/>
</dbReference>
<evidence type="ECO:0000256" key="2">
    <source>
        <dbReference type="ARBA" id="ARBA00022519"/>
    </source>
</evidence>
<comment type="similarity">
    <text evidence="6">Belongs to the MzrA family.</text>
</comment>
<evidence type="ECO:0000256" key="6">
    <source>
        <dbReference type="HAMAP-Rule" id="MF_00904"/>
    </source>
</evidence>
<evidence type="ECO:0000256" key="5">
    <source>
        <dbReference type="ARBA" id="ARBA00023136"/>
    </source>
</evidence>
<dbReference type="eggNOG" id="ENOG50333DY">
    <property type="taxonomic scope" value="Bacteria"/>
</dbReference>
<keyword evidence="4 6" id="KW-1133">Transmembrane helix</keyword>
<evidence type="ECO:0000256" key="4">
    <source>
        <dbReference type="ARBA" id="ARBA00022989"/>
    </source>
</evidence>
<proteinExistence type="inferred from homology"/>
<dbReference type="KEGG" id="pes:SOPEG_0199"/>
<feature type="domain" description="SecD export protein N-terminal TM" evidence="7">
    <location>
        <begin position="18"/>
        <end position="106"/>
    </location>
</feature>
<evidence type="ECO:0000259" key="7">
    <source>
        <dbReference type="Pfam" id="PF13721"/>
    </source>
</evidence>
<keyword evidence="3 6" id="KW-0812">Transmembrane</keyword>
<reference evidence="8 9" key="1">
    <citation type="journal article" date="2014" name="Genome Biol. Evol.">
        <title>Genome degeneration and adaptation in a nascent stage of symbiosis.</title>
        <authorList>
            <person name="Oakeson K.F."/>
            <person name="Gil R."/>
            <person name="Clayton A.L."/>
            <person name="Dunn D.M."/>
            <person name="von Niederhausern A.C."/>
            <person name="Hamil C."/>
            <person name="Aoyagi A."/>
            <person name="Duval B."/>
            <person name="Baca A."/>
            <person name="Silva F.J."/>
            <person name="Vallier A."/>
            <person name="Jackson D.G."/>
            <person name="Latorre A."/>
            <person name="Weiss R.B."/>
            <person name="Heddi A."/>
            <person name="Moya A."/>
            <person name="Dale C."/>
        </authorList>
    </citation>
    <scope>NUCLEOTIDE SEQUENCE [LARGE SCALE GENOMIC DNA]</scope>
    <source>
        <strain evidence="9">none</strain>
    </source>
</reference>
<dbReference type="InterPro" id="IPR026574">
    <property type="entry name" value="Modulator_MzrA"/>
</dbReference>
<gene>
    <name evidence="8" type="primary">yqjB1</name>
    <name evidence="6" type="synonym">mzrA</name>
    <name evidence="8" type="ORF">SOPEG_0199</name>
</gene>
<dbReference type="PATRIC" id="fig|2342.5.peg.167"/>
<dbReference type="Pfam" id="PF13721">
    <property type="entry name" value="SecD-TM1"/>
    <property type="match status" value="1"/>
</dbReference>
<dbReference type="EMBL" id="CP006568">
    <property type="protein sequence ID" value="AHF72938.1"/>
    <property type="molecule type" value="Genomic_DNA"/>
</dbReference>
<dbReference type="InterPro" id="IPR027398">
    <property type="entry name" value="SecD-TM"/>
</dbReference>
<protein>
    <recommendedName>
        <fullName evidence="6">Modulator protein MzrA</fullName>
    </recommendedName>
</protein>
<comment type="function">
    <text evidence="6">Modulates the activity of the EnvZ/OmpR two-component regulatory system, probably by directly modulating EnvZ enzymatic activity and increasing stability of phosphorylated OmpR.</text>
</comment>